<evidence type="ECO:0000313" key="1">
    <source>
        <dbReference type="EMBL" id="CAI9767289.1"/>
    </source>
</evidence>
<dbReference type="PANTHER" id="PTHR35735:SF6">
    <property type="entry name" value="NIMIN2C PROTEIN"/>
    <property type="match status" value="1"/>
</dbReference>
<proteinExistence type="predicted"/>
<protein>
    <recommendedName>
        <fullName evidence="3">Protein NIM1-INTERACTING 2-like</fullName>
    </recommendedName>
</protein>
<name>A0AAD2DV64_9LAMI</name>
<reference evidence="1" key="1">
    <citation type="submission" date="2023-05" db="EMBL/GenBank/DDBJ databases">
        <authorList>
            <person name="Huff M."/>
        </authorList>
    </citation>
    <scope>NUCLEOTIDE SEQUENCE</scope>
</reference>
<sequence>MERERKRKRVENKEIKEKVGVKEKAEEKDAAAVDPPPTEAEVDEFFAILKRMQVAIRYFEKTSAQNNSSHSGGHAQKLTASEEEVIGVKVGENKVENSGFDLNTIPASDPV</sequence>
<gene>
    <name evidence="1" type="ORF">FPE_LOCUS14719</name>
</gene>
<keyword evidence="2" id="KW-1185">Reference proteome</keyword>
<evidence type="ECO:0008006" key="3">
    <source>
        <dbReference type="Google" id="ProtNLM"/>
    </source>
</evidence>
<dbReference type="PANTHER" id="PTHR35735">
    <property type="entry name" value="PROTEIN NIM1-INTERACTING 2"/>
    <property type="match status" value="1"/>
</dbReference>
<dbReference type="InterPro" id="IPR034577">
    <property type="entry name" value="NIMIN-2"/>
</dbReference>
<dbReference type="Proteomes" id="UP000834106">
    <property type="component" value="Chromosome 9"/>
</dbReference>
<dbReference type="GO" id="GO:0010112">
    <property type="term" value="P:regulation of systemic acquired resistance"/>
    <property type="evidence" value="ECO:0007669"/>
    <property type="project" value="InterPro"/>
</dbReference>
<dbReference type="AlphaFoldDB" id="A0AAD2DV64"/>
<organism evidence="1 2">
    <name type="scientific">Fraxinus pennsylvanica</name>
    <dbReference type="NCBI Taxonomy" id="56036"/>
    <lineage>
        <taxon>Eukaryota</taxon>
        <taxon>Viridiplantae</taxon>
        <taxon>Streptophyta</taxon>
        <taxon>Embryophyta</taxon>
        <taxon>Tracheophyta</taxon>
        <taxon>Spermatophyta</taxon>
        <taxon>Magnoliopsida</taxon>
        <taxon>eudicotyledons</taxon>
        <taxon>Gunneridae</taxon>
        <taxon>Pentapetalae</taxon>
        <taxon>asterids</taxon>
        <taxon>lamiids</taxon>
        <taxon>Lamiales</taxon>
        <taxon>Oleaceae</taxon>
        <taxon>Oleeae</taxon>
        <taxon>Fraxinus</taxon>
    </lineage>
</organism>
<accession>A0AAD2DV64</accession>
<evidence type="ECO:0000313" key="2">
    <source>
        <dbReference type="Proteomes" id="UP000834106"/>
    </source>
</evidence>
<dbReference type="EMBL" id="OU503044">
    <property type="protein sequence ID" value="CAI9767289.1"/>
    <property type="molecule type" value="Genomic_DNA"/>
</dbReference>